<accession>A0A235EU24</accession>
<dbReference type="PANTHER" id="PTHR41532:SF1">
    <property type="entry name" value="FIXS PROTEIN"/>
    <property type="match status" value="1"/>
</dbReference>
<sequence length="71" mass="8017">MESLYILIPISVVLVFIIGVLFWWSLRNGQYDDMEGPAYRMLMDDRDEGRPGADEAATPQVGRGADAKKRD</sequence>
<dbReference type="AlphaFoldDB" id="A0A235EU24"/>
<evidence type="ECO:0000313" key="3">
    <source>
        <dbReference type="EMBL" id="OYD52514.1"/>
    </source>
</evidence>
<organism evidence="3 4">
    <name type="scientific">Thauera propionica</name>
    <dbReference type="NCBI Taxonomy" id="2019431"/>
    <lineage>
        <taxon>Bacteria</taxon>
        <taxon>Pseudomonadati</taxon>
        <taxon>Pseudomonadota</taxon>
        <taxon>Betaproteobacteria</taxon>
        <taxon>Rhodocyclales</taxon>
        <taxon>Zoogloeaceae</taxon>
        <taxon>Thauera</taxon>
    </lineage>
</organism>
<feature type="region of interest" description="Disordered" evidence="1">
    <location>
        <begin position="43"/>
        <end position="71"/>
    </location>
</feature>
<keyword evidence="2" id="KW-0472">Membrane</keyword>
<evidence type="ECO:0000256" key="1">
    <source>
        <dbReference type="SAM" id="MobiDB-lite"/>
    </source>
</evidence>
<reference evidence="3 4" key="1">
    <citation type="submission" date="2017-07" db="EMBL/GenBank/DDBJ databases">
        <title>Thauera sp. KNDSS-Mac4 genome sequence and assembly.</title>
        <authorList>
            <person name="Mayilraj S."/>
        </authorList>
    </citation>
    <scope>NUCLEOTIDE SEQUENCE [LARGE SCALE GENOMIC DNA]</scope>
    <source>
        <strain evidence="3 4">KNDSS-Mac4</strain>
    </source>
</reference>
<evidence type="ECO:0000256" key="2">
    <source>
        <dbReference type="SAM" id="Phobius"/>
    </source>
</evidence>
<dbReference type="Pfam" id="PF03597">
    <property type="entry name" value="FixS"/>
    <property type="match status" value="1"/>
</dbReference>
<dbReference type="OrthoDB" id="9802763at2"/>
<comment type="caution">
    <text evidence="3">The sequence shown here is derived from an EMBL/GenBank/DDBJ whole genome shotgun (WGS) entry which is preliminary data.</text>
</comment>
<dbReference type="EMBL" id="NOIH01000036">
    <property type="protein sequence ID" value="OYD52514.1"/>
    <property type="molecule type" value="Genomic_DNA"/>
</dbReference>
<feature type="compositionally biased region" description="Basic and acidic residues" evidence="1">
    <location>
        <begin position="43"/>
        <end position="53"/>
    </location>
</feature>
<protein>
    <submittedName>
        <fullName evidence="3">Cbb3-type cytochrome oxidase assembly protein CcoS</fullName>
    </submittedName>
</protein>
<feature type="transmembrane region" description="Helical" evidence="2">
    <location>
        <begin position="6"/>
        <end position="26"/>
    </location>
</feature>
<dbReference type="NCBIfam" id="TIGR00847">
    <property type="entry name" value="ccoS"/>
    <property type="match status" value="1"/>
</dbReference>
<keyword evidence="4" id="KW-1185">Reference proteome</keyword>
<keyword evidence="2" id="KW-0812">Transmembrane</keyword>
<gene>
    <name evidence="3" type="primary">ccoS</name>
    <name evidence="3" type="ORF">CGK74_17780</name>
</gene>
<keyword evidence="2" id="KW-1133">Transmembrane helix</keyword>
<dbReference type="RefSeq" id="WP_094269723.1">
    <property type="nucleotide sequence ID" value="NZ_NOIH01000036.1"/>
</dbReference>
<evidence type="ECO:0000313" key="4">
    <source>
        <dbReference type="Proteomes" id="UP000215181"/>
    </source>
</evidence>
<name>A0A235EU24_9RHOO</name>
<dbReference type="Proteomes" id="UP000215181">
    <property type="component" value="Unassembled WGS sequence"/>
</dbReference>
<dbReference type="InterPro" id="IPR004714">
    <property type="entry name" value="Cyt_oxidase_maturation_cbb3"/>
</dbReference>
<proteinExistence type="predicted"/>
<dbReference type="PANTHER" id="PTHR41532">
    <property type="entry name" value="FIXS PROTEIN"/>
    <property type="match status" value="1"/>
</dbReference>